<evidence type="ECO:0000259" key="11">
    <source>
        <dbReference type="SMART" id="SM00415"/>
    </source>
</evidence>
<feature type="region of interest" description="Disordered" evidence="10">
    <location>
        <begin position="115"/>
        <end position="148"/>
    </location>
</feature>
<dbReference type="GO" id="GO:0005634">
    <property type="term" value="C:nucleus"/>
    <property type="evidence" value="ECO:0007669"/>
    <property type="project" value="UniProtKB-SubCell"/>
</dbReference>
<evidence type="ECO:0000256" key="8">
    <source>
        <dbReference type="ARBA" id="ARBA00023242"/>
    </source>
</evidence>
<protein>
    <recommendedName>
        <fullName evidence="11">HSF-type DNA-binding domain-containing protein</fullName>
    </recommendedName>
</protein>
<keyword evidence="6" id="KW-0238">DNA-binding</keyword>
<dbReference type="EMBL" id="JBJKBG010000011">
    <property type="protein sequence ID" value="KAL3714147.1"/>
    <property type="molecule type" value="Genomic_DNA"/>
</dbReference>
<feature type="compositionally biased region" description="Basic residues" evidence="10">
    <location>
        <begin position="1"/>
        <end position="14"/>
    </location>
</feature>
<feature type="compositionally biased region" description="Polar residues" evidence="10">
    <location>
        <begin position="263"/>
        <end position="274"/>
    </location>
</feature>
<dbReference type="FunFam" id="1.10.10.10:FF:000037">
    <property type="entry name" value="Heat stress transcription factor B-4"/>
    <property type="match status" value="1"/>
</dbReference>
<keyword evidence="7" id="KW-0804">Transcription</keyword>
<dbReference type="SMART" id="SM00415">
    <property type="entry name" value="HSF"/>
    <property type="match status" value="1"/>
</dbReference>
<evidence type="ECO:0000256" key="3">
    <source>
        <dbReference type="ARBA" id="ARBA00022553"/>
    </source>
</evidence>
<gene>
    <name evidence="12" type="ORF">ACJRO7_006137</name>
</gene>
<name>A0ABD3IKM4_EUCGL</name>
<evidence type="ECO:0000256" key="1">
    <source>
        <dbReference type="ARBA" id="ARBA00004123"/>
    </source>
</evidence>
<sequence length="293" mass="32239">MAARRRSRTARLRRREPALRPHPVPHQDVPARRRPAIDDVISWDGDGSSFIVWNPTVFARDLLPKYFKHNNFSSFVRQLNTYEGRADRWEFSNDCFRRGEKRLLREIHRRKISASPPAPALVAAGRPRASPSNSGDEQGISSWSSPRRRAGRLRRENVLLNRELSQMKTLCSSIFSLMSNYANGASGRRRRGEEAARAARRQHGGGGGGEPEAVRGADRGEAGEGRGGPDGDQAGAVGLPAQRRPEPSRAVDETVCTDPIKGCSTNQSSLTNTKKGGGGGGGWGRFTAIFRNF</sequence>
<feature type="compositionally biased region" description="Polar residues" evidence="10">
    <location>
        <begin position="130"/>
        <end position="145"/>
    </location>
</feature>
<dbReference type="PANTHER" id="PTHR10015">
    <property type="entry name" value="HEAT SHOCK TRANSCRIPTION FACTOR"/>
    <property type="match status" value="1"/>
</dbReference>
<dbReference type="AlphaFoldDB" id="A0ABD3IKM4"/>
<proteinExistence type="inferred from homology"/>
<comment type="subcellular location">
    <subcellularLocation>
        <location evidence="1">Nucleus</location>
    </subcellularLocation>
</comment>
<dbReference type="InterPro" id="IPR036390">
    <property type="entry name" value="WH_DNA-bd_sf"/>
</dbReference>
<evidence type="ECO:0000256" key="2">
    <source>
        <dbReference type="ARBA" id="ARBA00011233"/>
    </source>
</evidence>
<organism evidence="12 13">
    <name type="scientific">Eucalyptus globulus</name>
    <name type="common">Tasmanian blue gum</name>
    <dbReference type="NCBI Taxonomy" id="34317"/>
    <lineage>
        <taxon>Eukaryota</taxon>
        <taxon>Viridiplantae</taxon>
        <taxon>Streptophyta</taxon>
        <taxon>Embryophyta</taxon>
        <taxon>Tracheophyta</taxon>
        <taxon>Spermatophyta</taxon>
        <taxon>Magnoliopsida</taxon>
        <taxon>eudicotyledons</taxon>
        <taxon>Gunneridae</taxon>
        <taxon>Pentapetalae</taxon>
        <taxon>rosids</taxon>
        <taxon>malvids</taxon>
        <taxon>Myrtales</taxon>
        <taxon>Myrtaceae</taxon>
        <taxon>Myrtoideae</taxon>
        <taxon>Eucalypteae</taxon>
        <taxon>Eucalyptus</taxon>
    </lineage>
</organism>
<dbReference type="PRINTS" id="PR00056">
    <property type="entry name" value="HSFDOMAIN"/>
</dbReference>
<evidence type="ECO:0000256" key="5">
    <source>
        <dbReference type="ARBA" id="ARBA00023016"/>
    </source>
</evidence>
<evidence type="ECO:0000256" key="10">
    <source>
        <dbReference type="SAM" id="MobiDB-lite"/>
    </source>
</evidence>
<keyword evidence="4" id="KW-0805">Transcription regulation</keyword>
<comment type="caution">
    <text evidence="12">The sequence shown here is derived from an EMBL/GenBank/DDBJ whole genome shotgun (WGS) entry which is preliminary data.</text>
</comment>
<reference evidence="12 13" key="1">
    <citation type="submission" date="2024-11" db="EMBL/GenBank/DDBJ databases">
        <title>Chromosome-level genome assembly of Eucalyptus globulus Labill. provides insights into its genome evolution.</title>
        <authorList>
            <person name="Li X."/>
        </authorList>
    </citation>
    <scope>NUCLEOTIDE SEQUENCE [LARGE SCALE GENOMIC DNA]</scope>
    <source>
        <strain evidence="12">CL2024</strain>
        <tissue evidence="12">Fresh tender leaves</tissue>
    </source>
</reference>
<evidence type="ECO:0000313" key="12">
    <source>
        <dbReference type="EMBL" id="KAL3714147.1"/>
    </source>
</evidence>
<feature type="compositionally biased region" description="Basic and acidic residues" evidence="10">
    <location>
        <begin position="212"/>
        <end position="229"/>
    </location>
</feature>
<comment type="subunit">
    <text evidence="2">Homotrimer.</text>
</comment>
<dbReference type="SUPFAM" id="SSF46785">
    <property type="entry name" value="Winged helix' DNA-binding domain"/>
    <property type="match status" value="1"/>
</dbReference>
<dbReference type="GO" id="GO:0003677">
    <property type="term" value="F:DNA binding"/>
    <property type="evidence" value="ECO:0007669"/>
    <property type="project" value="UniProtKB-KW"/>
</dbReference>
<evidence type="ECO:0000256" key="7">
    <source>
        <dbReference type="ARBA" id="ARBA00023163"/>
    </source>
</evidence>
<keyword evidence="8" id="KW-0539">Nucleus</keyword>
<feature type="compositionally biased region" description="Gly residues" evidence="10">
    <location>
        <begin position="275"/>
        <end position="284"/>
    </location>
</feature>
<dbReference type="Pfam" id="PF00447">
    <property type="entry name" value="HSF_DNA-bind"/>
    <property type="match status" value="1"/>
</dbReference>
<keyword evidence="5" id="KW-0346">Stress response</keyword>
<evidence type="ECO:0000256" key="9">
    <source>
        <dbReference type="RuleBase" id="RU004020"/>
    </source>
</evidence>
<accession>A0ABD3IKM4</accession>
<keyword evidence="13" id="KW-1185">Reference proteome</keyword>
<feature type="region of interest" description="Disordered" evidence="10">
    <location>
        <begin position="1"/>
        <end position="30"/>
    </location>
</feature>
<dbReference type="InterPro" id="IPR000232">
    <property type="entry name" value="HSF_DNA-bd"/>
</dbReference>
<dbReference type="Proteomes" id="UP001634007">
    <property type="component" value="Unassembled WGS sequence"/>
</dbReference>
<comment type="similarity">
    <text evidence="9">Belongs to the HSF family.</text>
</comment>
<dbReference type="PANTHER" id="PTHR10015:SF333">
    <property type="entry name" value="HEAT STRESS TRANSCRIPTION FACTOR B-2A"/>
    <property type="match status" value="1"/>
</dbReference>
<evidence type="ECO:0000313" key="13">
    <source>
        <dbReference type="Proteomes" id="UP001634007"/>
    </source>
</evidence>
<feature type="compositionally biased region" description="Basic and acidic residues" evidence="10">
    <location>
        <begin position="243"/>
        <end position="252"/>
    </location>
</feature>
<evidence type="ECO:0000256" key="4">
    <source>
        <dbReference type="ARBA" id="ARBA00023015"/>
    </source>
</evidence>
<feature type="region of interest" description="Disordered" evidence="10">
    <location>
        <begin position="184"/>
        <end position="285"/>
    </location>
</feature>
<evidence type="ECO:0000256" key="6">
    <source>
        <dbReference type="ARBA" id="ARBA00023125"/>
    </source>
</evidence>
<dbReference type="InterPro" id="IPR036388">
    <property type="entry name" value="WH-like_DNA-bd_sf"/>
</dbReference>
<keyword evidence="3" id="KW-0597">Phosphoprotein</keyword>
<feature type="domain" description="HSF-type DNA-binding" evidence="11">
    <location>
        <begin position="35"/>
        <end position="110"/>
    </location>
</feature>
<dbReference type="Gene3D" id="1.10.10.10">
    <property type="entry name" value="Winged helix-like DNA-binding domain superfamily/Winged helix DNA-binding domain"/>
    <property type="match status" value="1"/>
</dbReference>